<dbReference type="InterPro" id="IPR005829">
    <property type="entry name" value="Sugar_transporter_CS"/>
</dbReference>
<feature type="domain" description="Major facilitator superfamily (MFS) profile" evidence="10">
    <location>
        <begin position="1"/>
        <end position="393"/>
    </location>
</feature>
<evidence type="ECO:0000313" key="11">
    <source>
        <dbReference type="EMBL" id="MCW1915549.1"/>
    </source>
</evidence>
<sequence length="409" mass="43240">MKTDSNDTSLWQDLRSLPAEYWIMFSGTLVNRFGHFVIPFLAIYLGQQGHDAKVASFALGAYGAGALIAGAIGGYLADRIGRKATMLLACTGSAISMLMLSQAHEVPVLICATFLNGLLSAIYGPASGALIADLIPPQLRVRAFSCQRFAVNLGFAAGMATAGFMAGRSFFTLFVVDAATTLILGVLVLVGVKNRPRVAKEHSGWGIALRHMKTNRPFQLAVAASFLIGVIFWQMSTTYALQATKAAKLEESTYGLLMAMNGILIVFMELPLTSYTRRFSPVIAMAVGYAIVGVGMGMNAIGASLPILVVSMLVFTVGEMIALPVNSSYMASLAPDEMRGRYQGVIAISWSMATMMGPLVGISLYEASHTLLWLATLVLALIAAALTLAGGRVGKAAALPAGELRGAEP</sequence>
<evidence type="ECO:0000256" key="6">
    <source>
        <dbReference type="ARBA" id="ARBA00022692"/>
    </source>
</evidence>
<keyword evidence="8 9" id="KW-0472">Membrane</keyword>
<evidence type="ECO:0000313" key="12">
    <source>
        <dbReference type="Proteomes" id="UP001165653"/>
    </source>
</evidence>
<feature type="transmembrane region" description="Helical" evidence="9">
    <location>
        <begin position="21"/>
        <end position="45"/>
    </location>
</feature>
<dbReference type="InterPro" id="IPR001958">
    <property type="entry name" value="Tet-R_TetA/multi-R_MdtG-like"/>
</dbReference>
<name>A0ABT3G7J6_9BACT</name>
<dbReference type="PANTHER" id="PTHR23517">
    <property type="entry name" value="RESISTANCE PROTEIN MDTM, PUTATIVE-RELATED-RELATED"/>
    <property type="match status" value="1"/>
</dbReference>
<comment type="similarity">
    <text evidence="3">Belongs to the major facilitator superfamily. TCR/Tet family.</text>
</comment>
<feature type="transmembrane region" description="Helical" evidence="9">
    <location>
        <begin position="173"/>
        <end position="192"/>
    </location>
</feature>
<evidence type="ECO:0000256" key="1">
    <source>
        <dbReference type="ARBA" id="ARBA00003279"/>
    </source>
</evidence>
<evidence type="ECO:0000259" key="10">
    <source>
        <dbReference type="PROSITE" id="PS50850"/>
    </source>
</evidence>
<dbReference type="RefSeq" id="WP_264515100.1">
    <property type="nucleotide sequence ID" value="NZ_JAPDDR010000009.1"/>
</dbReference>
<keyword evidence="7 9" id="KW-1133">Transmembrane helix</keyword>
<dbReference type="InterPro" id="IPR011701">
    <property type="entry name" value="MFS"/>
</dbReference>
<dbReference type="Pfam" id="PF07690">
    <property type="entry name" value="MFS_1"/>
    <property type="match status" value="2"/>
</dbReference>
<comment type="caution">
    <text evidence="11">The sequence shown here is derived from an EMBL/GenBank/DDBJ whole genome shotgun (WGS) entry which is preliminary data.</text>
</comment>
<dbReference type="PROSITE" id="PS50850">
    <property type="entry name" value="MFS"/>
    <property type="match status" value="1"/>
</dbReference>
<feature type="transmembrane region" description="Helical" evidence="9">
    <location>
        <begin position="106"/>
        <end position="128"/>
    </location>
</feature>
<accession>A0ABT3G7J6</accession>
<feature type="transmembrane region" description="Helical" evidence="9">
    <location>
        <begin position="307"/>
        <end position="325"/>
    </location>
</feature>
<dbReference type="InterPro" id="IPR050171">
    <property type="entry name" value="MFS_Transporters"/>
</dbReference>
<comment type="subcellular location">
    <subcellularLocation>
        <location evidence="2">Cell membrane</location>
        <topology evidence="2">Multi-pass membrane protein</topology>
    </subcellularLocation>
</comment>
<feature type="transmembrane region" description="Helical" evidence="9">
    <location>
        <begin position="220"/>
        <end position="241"/>
    </location>
</feature>
<evidence type="ECO:0000256" key="7">
    <source>
        <dbReference type="ARBA" id="ARBA00022989"/>
    </source>
</evidence>
<keyword evidence="6 9" id="KW-0812">Transmembrane</keyword>
<dbReference type="EMBL" id="JAPDDR010000009">
    <property type="protein sequence ID" value="MCW1915549.1"/>
    <property type="molecule type" value="Genomic_DNA"/>
</dbReference>
<dbReference type="PROSITE" id="PS00216">
    <property type="entry name" value="SUGAR_TRANSPORT_1"/>
    <property type="match status" value="1"/>
</dbReference>
<evidence type="ECO:0000256" key="2">
    <source>
        <dbReference type="ARBA" id="ARBA00004651"/>
    </source>
</evidence>
<dbReference type="InterPro" id="IPR036259">
    <property type="entry name" value="MFS_trans_sf"/>
</dbReference>
<keyword evidence="12" id="KW-1185">Reference proteome</keyword>
<evidence type="ECO:0000256" key="9">
    <source>
        <dbReference type="SAM" id="Phobius"/>
    </source>
</evidence>
<evidence type="ECO:0000256" key="5">
    <source>
        <dbReference type="ARBA" id="ARBA00022475"/>
    </source>
</evidence>
<feature type="transmembrane region" description="Helical" evidence="9">
    <location>
        <begin position="84"/>
        <end position="100"/>
    </location>
</feature>
<evidence type="ECO:0000256" key="3">
    <source>
        <dbReference type="ARBA" id="ARBA00007520"/>
    </source>
</evidence>
<dbReference type="Proteomes" id="UP001165653">
    <property type="component" value="Unassembled WGS sequence"/>
</dbReference>
<evidence type="ECO:0000256" key="4">
    <source>
        <dbReference type="ARBA" id="ARBA00022448"/>
    </source>
</evidence>
<feature type="transmembrane region" description="Helical" evidence="9">
    <location>
        <begin position="282"/>
        <end position="301"/>
    </location>
</feature>
<reference evidence="11" key="1">
    <citation type="submission" date="2022-10" db="EMBL/GenBank/DDBJ databases">
        <title>Luteolibacter sp. GHJ8, whole genome shotgun sequencing project.</title>
        <authorList>
            <person name="Zhao G."/>
            <person name="Shen L."/>
        </authorList>
    </citation>
    <scope>NUCLEOTIDE SEQUENCE</scope>
    <source>
        <strain evidence="11">GHJ8</strain>
    </source>
</reference>
<evidence type="ECO:0000256" key="8">
    <source>
        <dbReference type="ARBA" id="ARBA00023136"/>
    </source>
</evidence>
<keyword evidence="5" id="KW-1003">Cell membrane</keyword>
<dbReference type="PRINTS" id="PR01035">
    <property type="entry name" value="TCRTETA"/>
</dbReference>
<keyword evidence="4" id="KW-0813">Transport</keyword>
<comment type="function">
    <text evidence="1">Resistance to tetracycline by an active tetracycline efflux. This is an energy-dependent process that decreases the accumulation of the antibiotic in whole cells. This protein functions as a metal-tetracycline/H(+) antiporter.</text>
</comment>
<dbReference type="SUPFAM" id="SSF103473">
    <property type="entry name" value="MFS general substrate transporter"/>
    <property type="match status" value="1"/>
</dbReference>
<proteinExistence type="inferred from homology"/>
<organism evidence="11 12">
    <name type="scientific">Luteolibacter rhizosphaerae</name>
    <dbReference type="NCBI Taxonomy" id="2989719"/>
    <lineage>
        <taxon>Bacteria</taxon>
        <taxon>Pseudomonadati</taxon>
        <taxon>Verrucomicrobiota</taxon>
        <taxon>Verrucomicrobiia</taxon>
        <taxon>Verrucomicrobiales</taxon>
        <taxon>Verrucomicrobiaceae</taxon>
        <taxon>Luteolibacter</taxon>
    </lineage>
</organism>
<feature type="transmembrane region" description="Helical" evidence="9">
    <location>
        <begin position="149"/>
        <end position="167"/>
    </location>
</feature>
<feature type="transmembrane region" description="Helical" evidence="9">
    <location>
        <begin position="57"/>
        <end position="77"/>
    </location>
</feature>
<gene>
    <name evidence="11" type="ORF">OJ996_18325</name>
</gene>
<feature type="transmembrane region" description="Helical" evidence="9">
    <location>
        <begin position="253"/>
        <end position="270"/>
    </location>
</feature>
<feature type="transmembrane region" description="Helical" evidence="9">
    <location>
        <begin position="371"/>
        <end position="389"/>
    </location>
</feature>
<dbReference type="CDD" id="cd17329">
    <property type="entry name" value="MFS_MdtH_MDR_like"/>
    <property type="match status" value="1"/>
</dbReference>
<dbReference type="InterPro" id="IPR020846">
    <property type="entry name" value="MFS_dom"/>
</dbReference>
<dbReference type="PANTHER" id="PTHR23517:SF2">
    <property type="entry name" value="MULTIDRUG RESISTANCE PROTEIN MDTH"/>
    <property type="match status" value="1"/>
</dbReference>
<protein>
    <submittedName>
        <fullName evidence="11">MFS transporter</fullName>
    </submittedName>
</protein>
<feature type="transmembrane region" description="Helical" evidence="9">
    <location>
        <begin position="345"/>
        <end position="365"/>
    </location>
</feature>
<dbReference type="Gene3D" id="1.20.1250.20">
    <property type="entry name" value="MFS general substrate transporter like domains"/>
    <property type="match status" value="1"/>
</dbReference>